<evidence type="ECO:0000256" key="2">
    <source>
        <dbReference type="SAM" id="Phobius"/>
    </source>
</evidence>
<dbReference type="RefSeq" id="WP_010034741.1">
    <property type="nucleotide sequence ID" value="NZ_CP025958.1"/>
</dbReference>
<sequence length="214" mass="22831">MANVKADARTFFVVYDPKTASGTIRETTTRAVGEKAPFATATGDAPRQRGMGMGGPMKQNHAGVKVEDSIVERLKTAVPTIMERKGFPKGEVTVTTSPDVKFPVEADGQLWTATYNPITTTVSGAAGQEQSELTARGFLLRLHLSRGYPGEVTTKWLWAVGVDAMALILCFWGVSGLLMWWQIKATRKAGRLVLALSAAAATALGVGMYAVLAA</sequence>
<feature type="transmembrane region" description="Helical" evidence="2">
    <location>
        <begin position="192"/>
        <end position="212"/>
    </location>
</feature>
<keyword evidence="2" id="KW-1133">Transmembrane helix</keyword>
<keyword evidence="2" id="KW-0812">Transmembrane</keyword>
<gene>
    <name evidence="3" type="ORF">C1280_25305</name>
</gene>
<evidence type="ECO:0000313" key="4">
    <source>
        <dbReference type="Proteomes" id="UP000245802"/>
    </source>
</evidence>
<proteinExistence type="predicted"/>
<dbReference type="EMBL" id="CP025958">
    <property type="protein sequence ID" value="AWM39994.1"/>
    <property type="molecule type" value="Genomic_DNA"/>
</dbReference>
<evidence type="ECO:0008006" key="5">
    <source>
        <dbReference type="Google" id="ProtNLM"/>
    </source>
</evidence>
<dbReference type="InterPro" id="IPR005625">
    <property type="entry name" value="PepSY-ass_TM"/>
</dbReference>
<reference evidence="3 4" key="1">
    <citation type="submission" date="2018-01" db="EMBL/GenBank/DDBJ databases">
        <title>G. obscuriglobus.</title>
        <authorList>
            <person name="Franke J."/>
            <person name="Blomberg W."/>
            <person name="Selmecki A."/>
        </authorList>
    </citation>
    <scope>NUCLEOTIDE SEQUENCE [LARGE SCALE GENOMIC DNA]</scope>
    <source>
        <strain evidence="3 4">DSM 5831</strain>
    </source>
</reference>
<keyword evidence="4" id="KW-1185">Reference proteome</keyword>
<organism evidence="3 4">
    <name type="scientific">Gemmata obscuriglobus</name>
    <dbReference type="NCBI Taxonomy" id="114"/>
    <lineage>
        <taxon>Bacteria</taxon>
        <taxon>Pseudomonadati</taxon>
        <taxon>Planctomycetota</taxon>
        <taxon>Planctomycetia</taxon>
        <taxon>Gemmatales</taxon>
        <taxon>Gemmataceae</taxon>
        <taxon>Gemmata</taxon>
    </lineage>
</organism>
<protein>
    <recommendedName>
        <fullName evidence="5">PepSY domain-containing protein</fullName>
    </recommendedName>
</protein>
<feature type="region of interest" description="Disordered" evidence="1">
    <location>
        <begin position="40"/>
        <end position="61"/>
    </location>
</feature>
<keyword evidence="2" id="KW-0472">Membrane</keyword>
<evidence type="ECO:0000256" key="1">
    <source>
        <dbReference type="SAM" id="MobiDB-lite"/>
    </source>
</evidence>
<evidence type="ECO:0000313" key="3">
    <source>
        <dbReference type="EMBL" id="AWM39994.1"/>
    </source>
</evidence>
<accession>A0A2Z3HE54</accession>
<dbReference type="Proteomes" id="UP000245802">
    <property type="component" value="Chromosome"/>
</dbReference>
<feature type="transmembrane region" description="Helical" evidence="2">
    <location>
        <begin position="156"/>
        <end position="180"/>
    </location>
</feature>
<dbReference type="Pfam" id="PF03929">
    <property type="entry name" value="PepSY_TM"/>
    <property type="match status" value="1"/>
</dbReference>
<dbReference type="AlphaFoldDB" id="A0A2Z3HE54"/>
<dbReference type="OrthoDB" id="213240at2"/>
<name>A0A2Z3HE54_9BACT</name>
<dbReference type="KEGG" id="gog:C1280_25305"/>